<organism evidence="2 3">
    <name type="scientific">Pan troglodytes</name>
    <name type="common">Chimpanzee</name>
    <dbReference type="NCBI Taxonomy" id="9598"/>
    <lineage>
        <taxon>Eukaryota</taxon>
        <taxon>Metazoa</taxon>
        <taxon>Chordata</taxon>
        <taxon>Craniata</taxon>
        <taxon>Vertebrata</taxon>
        <taxon>Euteleostomi</taxon>
        <taxon>Mammalia</taxon>
        <taxon>Eutheria</taxon>
        <taxon>Euarchontoglires</taxon>
        <taxon>Primates</taxon>
        <taxon>Haplorrhini</taxon>
        <taxon>Catarrhini</taxon>
        <taxon>Hominidae</taxon>
        <taxon>Pan</taxon>
    </lineage>
</organism>
<sequence>RYLSGKSDIQDSLCYKTRLYQIEKYRAPKESYEASLDTWTRDLEFHAVQDKKPKEQEKRGDFLHRPFSKKLDKNLPSHKQPSGSLMTQIQNTKALLKDRKASKSSFPDKGLS</sequence>
<evidence type="ECO:0000313" key="2">
    <source>
        <dbReference type="EMBL" id="PNI61569.1"/>
    </source>
</evidence>
<dbReference type="Proteomes" id="UP000236370">
    <property type="component" value="Unassembled WGS sequence"/>
</dbReference>
<name>A0A2J8MPY9_PANTR</name>
<accession>A0A2J8MPY9</accession>
<proteinExistence type="predicted"/>
<feature type="region of interest" description="Disordered" evidence="1">
    <location>
        <begin position="49"/>
        <end position="112"/>
    </location>
</feature>
<comment type="caution">
    <text evidence="2">The sequence shown here is derived from an EMBL/GenBank/DDBJ whole genome shotgun (WGS) entry which is preliminary data.</text>
</comment>
<gene>
    <name evidence="2" type="ORF">CK820_G0018112</name>
</gene>
<dbReference type="EMBL" id="NBAG03000248">
    <property type="protein sequence ID" value="PNI61569.1"/>
    <property type="molecule type" value="Genomic_DNA"/>
</dbReference>
<reference evidence="2 3" key="1">
    <citation type="submission" date="2017-12" db="EMBL/GenBank/DDBJ databases">
        <title>High-resolution comparative analysis of great ape genomes.</title>
        <authorList>
            <person name="Pollen A."/>
            <person name="Hastie A."/>
            <person name="Hormozdiari F."/>
            <person name="Dougherty M."/>
            <person name="Liu R."/>
            <person name="Chaisson M."/>
            <person name="Hoppe E."/>
            <person name="Hill C."/>
            <person name="Pang A."/>
            <person name="Hillier L."/>
            <person name="Baker C."/>
            <person name="Armstrong J."/>
            <person name="Shendure J."/>
            <person name="Paten B."/>
            <person name="Wilson R."/>
            <person name="Chao H."/>
            <person name="Schneider V."/>
            <person name="Ventura M."/>
            <person name="Kronenberg Z."/>
            <person name="Murali S."/>
            <person name="Gordon D."/>
            <person name="Cantsilieris S."/>
            <person name="Munson K."/>
            <person name="Nelson B."/>
            <person name="Raja A."/>
            <person name="Underwood J."/>
            <person name="Diekhans M."/>
            <person name="Fiddes I."/>
            <person name="Haussler D."/>
            <person name="Eichler E."/>
        </authorList>
    </citation>
    <scope>NUCLEOTIDE SEQUENCE [LARGE SCALE GENOMIC DNA]</scope>
    <source>
        <strain evidence="2">Yerkes chimp pedigree #C0471</strain>
    </source>
</reference>
<feature type="compositionally biased region" description="Basic and acidic residues" evidence="1">
    <location>
        <begin position="49"/>
        <end position="75"/>
    </location>
</feature>
<evidence type="ECO:0000256" key="1">
    <source>
        <dbReference type="SAM" id="MobiDB-lite"/>
    </source>
</evidence>
<feature type="non-terminal residue" evidence="2">
    <location>
        <position position="1"/>
    </location>
</feature>
<protein>
    <submittedName>
        <fullName evidence="2">HUNK isoform 1</fullName>
    </submittedName>
</protein>
<evidence type="ECO:0000313" key="3">
    <source>
        <dbReference type="Proteomes" id="UP000236370"/>
    </source>
</evidence>
<feature type="compositionally biased region" description="Polar residues" evidence="1">
    <location>
        <begin position="77"/>
        <end position="93"/>
    </location>
</feature>
<dbReference type="AlphaFoldDB" id="A0A2J8MPY9"/>